<sequence>MVVTKTASGVKVAAGGGNGNGNCTSNGVARRTPTTGPSDGARPPQTVAKDKSDVSAGKEKSALLTNKCILRTITAFLASNKRNSYNAQIRAKQTNRRRRQRKMDELSGKINPKLLENLRKKTKFTKAEIDALCRIYRKLISNCQYSAKALATGSSSAAIVKPHATVEGIDRVVFRELLHSTFDIVTEEILMERLFCCWDRAHVGLPLRLEGWLTGLSIFLRGSLAERANFCFRIYDLNSDGFITKDEMFTLLRNCLIKQPQDEDPDEGVKDLVEIVLKKFDLDKDGKVSIEDFMSTLEAEPLLLQAFGQCLPSETATVSFFSTLQI</sequence>
<dbReference type="GO" id="GO:0005509">
    <property type="term" value="F:calcium ion binding"/>
    <property type="evidence" value="ECO:0007669"/>
    <property type="project" value="InterPro"/>
</dbReference>
<keyword evidence="3" id="KW-0106">Calcium</keyword>
<feature type="domain" description="EF-hand" evidence="5">
    <location>
        <begin position="223"/>
        <end position="258"/>
    </location>
</feature>
<dbReference type="PROSITE" id="PS50222">
    <property type="entry name" value="EF_HAND_2"/>
    <property type="match status" value="2"/>
</dbReference>
<evidence type="ECO:0000256" key="1">
    <source>
        <dbReference type="ARBA" id="ARBA00022723"/>
    </source>
</evidence>
<dbReference type="SUPFAM" id="SSF47473">
    <property type="entry name" value="EF-hand"/>
    <property type="match status" value="1"/>
</dbReference>
<evidence type="ECO:0000256" key="2">
    <source>
        <dbReference type="ARBA" id="ARBA00022737"/>
    </source>
</evidence>
<feature type="domain" description="EF-hand" evidence="5">
    <location>
        <begin position="268"/>
        <end position="303"/>
    </location>
</feature>
<dbReference type="InterPro" id="IPR011992">
    <property type="entry name" value="EF-hand-dom_pair"/>
</dbReference>
<keyword evidence="1" id="KW-0479">Metal-binding</keyword>
<feature type="compositionally biased region" description="Low complexity" evidence="4">
    <location>
        <begin position="1"/>
        <end position="13"/>
    </location>
</feature>
<gene>
    <name evidence="6" type="primary">efcab1_1</name>
    <name evidence="6" type="ORF">c0_g2_i1</name>
</gene>
<proteinExistence type="predicted"/>
<dbReference type="SMART" id="SM00054">
    <property type="entry name" value="EFh"/>
    <property type="match status" value="2"/>
</dbReference>
<dbReference type="Pfam" id="PF13499">
    <property type="entry name" value="EF-hand_7"/>
    <property type="match status" value="1"/>
</dbReference>
<dbReference type="OrthoDB" id="191686at2759"/>
<reference evidence="6" key="1">
    <citation type="submission" date="2015-06" db="EMBL/GenBank/DDBJ databases">
        <authorList>
            <person name="Hoefler B.C."/>
            <person name="Straight P.D."/>
        </authorList>
    </citation>
    <scope>NUCLEOTIDE SEQUENCE</scope>
</reference>
<dbReference type="GeneID" id="108965169"/>
<dbReference type="CDD" id="cd00051">
    <property type="entry name" value="EFh"/>
    <property type="match status" value="1"/>
</dbReference>
<evidence type="ECO:0000256" key="4">
    <source>
        <dbReference type="SAM" id="MobiDB-lite"/>
    </source>
</evidence>
<feature type="region of interest" description="Disordered" evidence="4">
    <location>
        <begin position="1"/>
        <end position="56"/>
    </location>
</feature>
<name>A0A0K8W0W1_BACLA</name>
<dbReference type="InterPro" id="IPR018247">
    <property type="entry name" value="EF_Hand_1_Ca_BS"/>
</dbReference>
<protein>
    <submittedName>
        <fullName evidence="6">EF-hand calcium-binding domain-containing protein 1</fullName>
    </submittedName>
</protein>
<dbReference type="InterPro" id="IPR028846">
    <property type="entry name" value="Recoverin"/>
</dbReference>
<accession>A0A0K8W0W1</accession>
<dbReference type="InterPro" id="IPR002048">
    <property type="entry name" value="EF_hand_dom"/>
</dbReference>
<dbReference type="Gene3D" id="1.10.238.10">
    <property type="entry name" value="EF-hand"/>
    <property type="match status" value="1"/>
</dbReference>
<evidence type="ECO:0000259" key="5">
    <source>
        <dbReference type="PROSITE" id="PS50222"/>
    </source>
</evidence>
<keyword evidence="2" id="KW-0677">Repeat</keyword>
<dbReference type="AlphaFoldDB" id="A0A0K8W0W1"/>
<evidence type="ECO:0000256" key="3">
    <source>
        <dbReference type="ARBA" id="ARBA00022837"/>
    </source>
</evidence>
<dbReference type="PANTHER" id="PTHR23055:SF60">
    <property type="entry name" value="CALAXIN"/>
    <property type="match status" value="1"/>
</dbReference>
<dbReference type="PANTHER" id="PTHR23055">
    <property type="entry name" value="CALCIUM BINDING PROTEINS"/>
    <property type="match status" value="1"/>
</dbReference>
<evidence type="ECO:0000313" key="6">
    <source>
        <dbReference type="EMBL" id="JAI44716.1"/>
    </source>
</evidence>
<dbReference type="EMBL" id="GDHF01007598">
    <property type="protein sequence ID" value="JAI44716.1"/>
    <property type="molecule type" value="Transcribed_RNA"/>
</dbReference>
<dbReference type="PROSITE" id="PS00018">
    <property type="entry name" value="EF_HAND_1"/>
    <property type="match status" value="2"/>
</dbReference>
<organism evidence="6">
    <name type="scientific">Bactrocera latifrons</name>
    <name type="common">Malaysian fruit fly</name>
    <name type="synonym">Chaetodacus latifrons</name>
    <dbReference type="NCBI Taxonomy" id="174628"/>
    <lineage>
        <taxon>Eukaryota</taxon>
        <taxon>Metazoa</taxon>
        <taxon>Ecdysozoa</taxon>
        <taxon>Arthropoda</taxon>
        <taxon>Hexapoda</taxon>
        <taxon>Insecta</taxon>
        <taxon>Pterygota</taxon>
        <taxon>Neoptera</taxon>
        <taxon>Endopterygota</taxon>
        <taxon>Diptera</taxon>
        <taxon>Brachycera</taxon>
        <taxon>Muscomorpha</taxon>
        <taxon>Tephritoidea</taxon>
        <taxon>Tephritidae</taxon>
        <taxon>Bactrocera</taxon>
        <taxon>Bactrocera</taxon>
    </lineage>
</organism>